<dbReference type="Proteomes" id="UP000295627">
    <property type="component" value="Unassembled WGS sequence"/>
</dbReference>
<evidence type="ECO:0000313" key="1">
    <source>
        <dbReference type="EMBL" id="TDH17992.1"/>
    </source>
</evidence>
<comment type="caution">
    <text evidence="1">The sequence shown here is derived from an EMBL/GenBank/DDBJ whole genome shotgun (WGS) entry which is preliminary data.</text>
</comment>
<accession>A0A4R5P507</accession>
<organism evidence="1 2">
    <name type="scientific">Mycobacteroides franklinii</name>
    <dbReference type="NCBI Taxonomy" id="948102"/>
    <lineage>
        <taxon>Bacteria</taxon>
        <taxon>Bacillati</taxon>
        <taxon>Actinomycetota</taxon>
        <taxon>Actinomycetes</taxon>
        <taxon>Mycobacteriales</taxon>
        <taxon>Mycobacteriaceae</taxon>
        <taxon>Mycobacteroides</taxon>
    </lineage>
</organism>
<proteinExistence type="predicted"/>
<name>A0A4R5P507_9MYCO</name>
<evidence type="ECO:0000313" key="2">
    <source>
        <dbReference type="Proteomes" id="UP000295627"/>
    </source>
</evidence>
<sequence length="215" mass="23210">MPKTAAFPMGGAKRMERLPRASLGGKTGRPSRVGTVEIERPHRFGGIMTGKSFDYTEPQRLHGWLVEILSGRADLIEILDGETVVAEIHPARADLPTPAGWIAAGHFYDDTKLPPPFDTLEIESNNMGASVWIYGATGAMIAAVPGGPRDVAAEYKFYYAASATASPMLMQGWSNAQSQWNGNDSTQYVQRHREAVQFFNSALSGTQGSATPGQP</sequence>
<dbReference type="RefSeq" id="WP_078335855.1">
    <property type="nucleotide sequence ID" value="NZ_MAFQ01000014.1"/>
</dbReference>
<gene>
    <name evidence="1" type="ORF">EJ571_25025</name>
</gene>
<dbReference type="AlphaFoldDB" id="A0A4R5P507"/>
<reference evidence="1 2" key="1">
    <citation type="journal article" date="2019" name="Sci. Rep.">
        <title>Extended insight into the Mycobacterium chelonae-abscessus complex through whole genome sequencing of Mycobacterium salmoniphilum outbreak and Mycobacterium salmoniphilum-like strains.</title>
        <authorList>
            <person name="Behra P.R.K."/>
            <person name="Das S."/>
            <person name="Pettersson B.M.F."/>
            <person name="Shirreff L."/>
            <person name="DuCote T."/>
            <person name="Jacobsson K.G."/>
            <person name="Ennis D.G."/>
            <person name="Kirsebom L.A."/>
        </authorList>
    </citation>
    <scope>NUCLEOTIDE SEQUENCE [LARGE SCALE GENOMIC DNA]</scope>
    <source>
        <strain evidence="1 2">DSM 45524</strain>
    </source>
</reference>
<protein>
    <submittedName>
        <fullName evidence="1">Uncharacterized protein</fullName>
    </submittedName>
</protein>
<dbReference type="EMBL" id="RXLR01000024">
    <property type="protein sequence ID" value="TDH17992.1"/>
    <property type="molecule type" value="Genomic_DNA"/>
</dbReference>